<feature type="region of interest" description="Disordered" evidence="4">
    <location>
        <begin position="249"/>
        <end position="275"/>
    </location>
</feature>
<sequence length="275" mass="29672">MVGMTSRILERLDALRPQAPDTPLAQSLLLGFDTETTGLSATKDAIVSASLVLRDPAVGFDGDVNDAWLINPHRHISAGAGAVNGFTDDFVISHGAEPVPTLDIIADAIGRAQELRIPIVAYNAPFDIHMLEGDLERWNLADLPSRSGGSGLLVADPLVIDRFVSHRKGHRTLTATTEYYGVRPHGSFHDATTDTVATLDLLGPMTRLFPEVGALRLDELMAWQSHAFASWKEGYNAWARDHGRRPRSDTWFDGVAGNGAEDAGTPGEATVQDAE</sequence>
<dbReference type="Proteomes" id="UP000216725">
    <property type="component" value="Unassembled WGS sequence"/>
</dbReference>
<evidence type="ECO:0000256" key="3">
    <source>
        <dbReference type="ARBA" id="ARBA00022839"/>
    </source>
</evidence>
<evidence type="ECO:0000256" key="2">
    <source>
        <dbReference type="ARBA" id="ARBA00022801"/>
    </source>
</evidence>
<gene>
    <name evidence="6" type="ORF">PSRA_0220</name>
</gene>
<dbReference type="SUPFAM" id="SSF53098">
    <property type="entry name" value="Ribonuclease H-like"/>
    <property type="match status" value="1"/>
</dbReference>
<keyword evidence="1" id="KW-0540">Nuclease</keyword>
<evidence type="ECO:0000256" key="1">
    <source>
        <dbReference type="ARBA" id="ARBA00022722"/>
    </source>
</evidence>
<evidence type="ECO:0000313" key="6">
    <source>
        <dbReference type="EMBL" id="OZG53413.1"/>
    </source>
</evidence>
<dbReference type="Gene3D" id="3.30.420.10">
    <property type="entry name" value="Ribonuclease H-like superfamily/Ribonuclease H"/>
    <property type="match status" value="1"/>
</dbReference>
<keyword evidence="3" id="KW-0269">Exonuclease</keyword>
<protein>
    <submittedName>
        <fullName evidence="6">DNA polymerase III subunit epsilon</fullName>
    </submittedName>
</protein>
<accession>A0A261F2W6</accession>
<dbReference type="SMART" id="SM00479">
    <property type="entry name" value="EXOIII"/>
    <property type="match status" value="1"/>
</dbReference>
<keyword evidence="7" id="KW-1185">Reference proteome</keyword>
<dbReference type="GO" id="GO:0008408">
    <property type="term" value="F:3'-5' exonuclease activity"/>
    <property type="evidence" value="ECO:0007669"/>
    <property type="project" value="TreeGrafter"/>
</dbReference>
<reference evidence="6 7" key="1">
    <citation type="journal article" date="2017" name="BMC Genomics">
        <title>Comparative genomic and phylogenomic analyses of the Bifidobacteriaceae family.</title>
        <authorList>
            <person name="Lugli G.A."/>
            <person name="Milani C."/>
            <person name="Turroni F."/>
            <person name="Duranti S."/>
            <person name="Mancabelli L."/>
            <person name="Mangifesta M."/>
            <person name="Ferrario C."/>
            <person name="Modesto M."/>
            <person name="Mattarelli P."/>
            <person name="Jiri K."/>
            <person name="van Sinderen D."/>
            <person name="Ventura M."/>
        </authorList>
    </citation>
    <scope>NUCLEOTIDE SEQUENCE [LARGE SCALE GENOMIC DNA]</scope>
    <source>
        <strain evidence="6 7">DSM 24742</strain>
    </source>
</reference>
<dbReference type="InterPro" id="IPR036397">
    <property type="entry name" value="RNaseH_sf"/>
</dbReference>
<dbReference type="CDD" id="cd06127">
    <property type="entry name" value="DEDDh"/>
    <property type="match status" value="1"/>
</dbReference>
<dbReference type="GO" id="GO:0005829">
    <property type="term" value="C:cytosol"/>
    <property type="evidence" value="ECO:0007669"/>
    <property type="project" value="TreeGrafter"/>
</dbReference>
<evidence type="ECO:0000313" key="7">
    <source>
        <dbReference type="Proteomes" id="UP000216725"/>
    </source>
</evidence>
<evidence type="ECO:0000259" key="5">
    <source>
        <dbReference type="SMART" id="SM00479"/>
    </source>
</evidence>
<dbReference type="PANTHER" id="PTHR30231">
    <property type="entry name" value="DNA POLYMERASE III SUBUNIT EPSILON"/>
    <property type="match status" value="1"/>
</dbReference>
<keyword evidence="2" id="KW-0378">Hydrolase</keyword>
<evidence type="ECO:0000256" key="4">
    <source>
        <dbReference type="SAM" id="MobiDB-lite"/>
    </source>
</evidence>
<name>A0A261F2W6_9BIFI</name>
<dbReference type="PANTHER" id="PTHR30231:SF4">
    <property type="entry name" value="PROTEIN NEN2"/>
    <property type="match status" value="1"/>
</dbReference>
<dbReference type="InterPro" id="IPR013520">
    <property type="entry name" value="Ribonucl_H"/>
</dbReference>
<dbReference type="InterPro" id="IPR012337">
    <property type="entry name" value="RNaseH-like_sf"/>
</dbReference>
<dbReference type="GO" id="GO:0003676">
    <property type="term" value="F:nucleic acid binding"/>
    <property type="evidence" value="ECO:0007669"/>
    <property type="project" value="InterPro"/>
</dbReference>
<feature type="domain" description="Exonuclease" evidence="5">
    <location>
        <begin position="28"/>
        <end position="211"/>
    </location>
</feature>
<organism evidence="6 7">
    <name type="scientific">Pseudoscardovia radai</name>
    <dbReference type="NCBI Taxonomy" id="987066"/>
    <lineage>
        <taxon>Bacteria</taxon>
        <taxon>Bacillati</taxon>
        <taxon>Actinomycetota</taxon>
        <taxon>Actinomycetes</taxon>
        <taxon>Bifidobacteriales</taxon>
        <taxon>Bifidobacteriaceae</taxon>
        <taxon>Pseudoscardovia</taxon>
    </lineage>
</organism>
<comment type="caution">
    <text evidence="6">The sequence shown here is derived from an EMBL/GenBank/DDBJ whole genome shotgun (WGS) entry which is preliminary data.</text>
</comment>
<dbReference type="Pfam" id="PF00929">
    <property type="entry name" value="RNase_T"/>
    <property type="match status" value="1"/>
</dbReference>
<dbReference type="EMBL" id="MWWR01000002">
    <property type="protein sequence ID" value="OZG53413.1"/>
    <property type="molecule type" value="Genomic_DNA"/>
</dbReference>
<proteinExistence type="predicted"/>
<dbReference type="AlphaFoldDB" id="A0A261F2W6"/>